<evidence type="ECO:0000313" key="2">
    <source>
        <dbReference type="Proteomes" id="UP001054945"/>
    </source>
</evidence>
<keyword evidence="2" id="KW-1185">Reference proteome</keyword>
<accession>A0AAV4NM79</accession>
<protein>
    <submittedName>
        <fullName evidence="1">Uncharacterized protein</fullName>
    </submittedName>
</protein>
<dbReference type="Proteomes" id="UP001054945">
    <property type="component" value="Unassembled WGS sequence"/>
</dbReference>
<reference evidence="1 2" key="1">
    <citation type="submission" date="2021-06" db="EMBL/GenBank/DDBJ databases">
        <title>Caerostris extrusa draft genome.</title>
        <authorList>
            <person name="Kono N."/>
            <person name="Arakawa K."/>
        </authorList>
    </citation>
    <scope>NUCLEOTIDE SEQUENCE [LARGE SCALE GENOMIC DNA]</scope>
</reference>
<comment type="caution">
    <text evidence="1">The sequence shown here is derived from an EMBL/GenBank/DDBJ whole genome shotgun (WGS) entry which is preliminary data.</text>
</comment>
<gene>
    <name evidence="1" type="ORF">CEXT_686421</name>
</gene>
<organism evidence="1 2">
    <name type="scientific">Caerostris extrusa</name>
    <name type="common">Bark spider</name>
    <name type="synonym">Caerostris bankana</name>
    <dbReference type="NCBI Taxonomy" id="172846"/>
    <lineage>
        <taxon>Eukaryota</taxon>
        <taxon>Metazoa</taxon>
        <taxon>Ecdysozoa</taxon>
        <taxon>Arthropoda</taxon>
        <taxon>Chelicerata</taxon>
        <taxon>Arachnida</taxon>
        <taxon>Araneae</taxon>
        <taxon>Araneomorphae</taxon>
        <taxon>Entelegynae</taxon>
        <taxon>Araneoidea</taxon>
        <taxon>Araneidae</taxon>
        <taxon>Caerostris</taxon>
    </lineage>
</organism>
<sequence>MEGECNQAIFDFAKIHIRTRETEHSRKKILEATLPRNRSIRLLQVARRGTAVACDPVHSTGKEDSETEKSEKNVIKLPLSRQKCSRSMALHFFRFSSRDKKDFNDRCPFSEKG</sequence>
<proteinExistence type="predicted"/>
<evidence type="ECO:0000313" key="1">
    <source>
        <dbReference type="EMBL" id="GIX84357.1"/>
    </source>
</evidence>
<dbReference type="EMBL" id="BPLR01003417">
    <property type="protein sequence ID" value="GIX84357.1"/>
    <property type="molecule type" value="Genomic_DNA"/>
</dbReference>
<name>A0AAV4NM79_CAEEX</name>
<dbReference type="AlphaFoldDB" id="A0AAV4NM79"/>